<feature type="transmembrane region" description="Helical" evidence="7">
    <location>
        <begin position="145"/>
        <end position="168"/>
    </location>
</feature>
<accession>A0ABQ6BRR6</accession>
<feature type="transmembrane region" description="Helical" evidence="7">
    <location>
        <begin position="111"/>
        <end position="133"/>
    </location>
</feature>
<evidence type="ECO:0000256" key="6">
    <source>
        <dbReference type="ARBA" id="ARBA00023136"/>
    </source>
</evidence>
<dbReference type="PIRSF" id="PIRSF006324">
    <property type="entry name" value="LeuE"/>
    <property type="match status" value="1"/>
</dbReference>
<dbReference type="PANTHER" id="PTHR30086:SF14">
    <property type="entry name" value="HOMOSERINE_HOMOSERINE LACTONE EFFLUX PROTEIN"/>
    <property type="match status" value="1"/>
</dbReference>
<evidence type="ECO:0000256" key="4">
    <source>
        <dbReference type="ARBA" id="ARBA00022692"/>
    </source>
</evidence>
<dbReference type="PANTHER" id="PTHR30086">
    <property type="entry name" value="ARGININE EXPORTER PROTEIN ARGO"/>
    <property type="match status" value="1"/>
</dbReference>
<name>A0ABQ6BRR6_9NEIS</name>
<evidence type="ECO:0000313" key="8">
    <source>
        <dbReference type="EMBL" id="GLS03905.1"/>
    </source>
</evidence>
<evidence type="ECO:0000256" key="2">
    <source>
        <dbReference type="ARBA" id="ARBA00007928"/>
    </source>
</evidence>
<comment type="subcellular location">
    <subcellularLocation>
        <location evidence="1">Cell membrane</location>
        <topology evidence="1">Multi-pass membrane protein</topology>
    </subcellularLocation>
</comment>
<comment type="caution">
    <text evidence="8">The sequence shown here is derived from an EMBL/GenBank/DDBJ whole genome shotgun (WGS) entry which is preliminary data.</text>
</comment>
<dbReference type="Pfam" id="PF01810">
    <property type="entry name" value="LysE"/>
    <property type="match status" value="1"/>
</dbReference>
<keyword evidence="4 7" id="KW-0812">Transmembrane</keyword>
<reference evidence="9" key="1">
    <citation type="journal article" date="2019" name="Int. J. Syst. Evol. Microbiol.">
        <title>The Global Catalogue of Microorganisms (GCM) 10K type strain sequencing project: providing services to taxonomists for standard genome sequencing and annotation.</title>
        <authorList>
            <consortium name="The Broad Institute Genomics Platform"/>
            <consortium name="The Broad Institute Genome Sequencing Center for Infectious Disease"/>
            <person name="Wu L."/>
            <person name="Ma J."/>
        </authorList>
    </citation>
    <scope>NUCLEOTIDE SEQUENCE [LARGE SCALE GENOMIC DNA]</scope>
    <source>
        <strain evidence="9">NBRC 104970</strain>
    </source>
</reference>
<dbReference type="Proteomes" id="UP001156836">
    <property type="component" value="Unassembled WGS sequence"/>
</dbReference>
<proteinExistence type="inferred from homology"/>
<evidence type="ECO:0000256" key="1">
    <source>
        <dbReference type="ARBA" id="ARBA00004651"/>
    </source>
</evidence>
<protein>
    <submittedName>
        <fullName evidence="8">Amino acid transporter</fullName>
    </submittedName>
</protein>
<gene>
    <name evidence="8" type="ORF">GCM10007860_10500</name>
</gene>
<keyword evidence="9" id="KW-1185">Reference proteome</keyword>
<evidence type="ECO:0000256" key="3">
    <source>
        <dbReference type="ARBA" id="ARBA00022475"/>
    </source>
</evidence>
<feature type="transmembrane region" description="Helical" evidence="7">
    <location>
        <begin position="43"/>
        <end position="67"/>
    </location>
</feature>
<keyword evidence="6 7" id="KW-0472">Membrane</keyword>
<dbReference type="InterPro" id="IPR001123">
    <property type="entry name" value="LeuE-type"/>
</dbReference>
<evidence type="ECO:0000256" key="5">
    <source>
        <dbReference type="ARBA" id="ARBA00022989"/>
    </source>
</evidence>
<keyword evidence="5 7" id="KW-1133">Transmembrane helix</keyword>
<dbReference type="EMBL" id="BSOZ01000010">
    <property type="protein sequence ID" value="GLS03905.1"/>
    <property type="molecule type" value="Genomic_DNA"/>
</dbReference>
<evidence type="ECO:0000313" key="9">
    <source>
        <dbReference type="Proteomes" id="UP001156836"/>
    </source>
</evidence>
<keyword evidence="3" id="KW-1003">Cell membrane</keyword>
<organism evidence="8 9">
    <name type="scientific">Chitiniphilus shinanonensis</name>
    <dbReference type="NCBI Taxonomy" id="553088"/>
    <lineage>
        <taxon>Bacteria</taxon>
        <taxon>Pseudomonadati</taxon>
        <taxon>Pseudomonadota</taxon>
        <taxon>Betaproteobacteria</taxon>
        <taxon>Neisseriales</taxon>
        <taxon>Chitinibacteraceae</taxon>
        <taxon>Chitiniphilus</taxon>
    </lineage>
</organism>
<sequence>MTLTTLLLYLFACFAVTVMPGPTMLLALTNGASRNHRVVLGGMLGAALSDLLLIGAVAIGLGALLAASEQLFSLVKWLGSAYLLWLAWQLWRSPVALPVAGTPGGVSARRAFTRSLLVALSNPKGLLFFSAFLPQFIDTAAPQAAQYLTLALATALLDVAVMGGYALGGAQAARLLSTRWLRHLNRGCAAMLVSLAGLLAAYRHASR</sequence>
<comment type="similarity">
    <text evidence="2">Belongs to the Rht family.</text>
</comment>
<evidence type="ECO:0000256" key="7">
    <source>
        <dbReference type="SAM" id="Phobius"/>
    </source>
</evidence>